<proteinExistence type="predicted"/>
<feature type="compositionally biased region" description="Polar residues" evidence="1">
    <location>
        <begin position="54"/>
        <end position="66"/>
    </location>
</feature>
<reference evidence="2" key="2">
    <citation type="submission" date="2021-09" db="EMBL/GenBank/DDBJ databases">
        <authorList>
            <person name="Jia N."/>
            <person name="Wang J."/>
            <person name="Shi W."/>
            <person name="Du L."/>
            <person name="Sun Y."/>
            <person name="Zhan W."/>
            <person name="Jiang J."/>
            <person name="Wang Q."/>
            <person name="Zhang B."/>
            <person name="Ji P."/>
            <person name="Sakyi L.B."/>
            <person name="Cui X."/>
            <person name="Yuan T."/>
            <person name="Jiang B."/>
            <person name="Yang W."/>
            <person name="Lam T.T.-Y."/>
            <person name="Chang Q."/>
            <person name="Ding S."/>
            <person name="Wang X."/>
            <person name="Zhu J."/>
            <person name="Ruan X."/>
            <person name="Zhao L."/>
            <person name="Wei J."/>
            <person name="Que T."/>
            <person name="Du C."/>
            <person name="Cheng J."/>
            <person name="Dai P."/>
            <person name="Han X."/>
            <person name="Huang E."/>
            <person name="Gao Y."/>
            <person name="Liu J."/>
            <person name="Shao H."/>
            <person name="Ye R."/>
            <person name="Li L."/>
            <person name="Wei W."/>
            <person name="Wang X."/>
            <person name="Wang C."/>
            <person name="Huo Q."/>
            <person name="Li W."/>
            <person name="Guo W."/>
            <person name="Chen H."/>
            <person name="Chen S."/>
            <person name="Zhou L."/>
            <person name="Zhou L."/>
            <person name="Ni X."/>
            <person name="Tian J."/>
            <person name="Zhou Y."/>
            <person name="Sheng Y."/>
            <person name="Liu T."/>
            <person name="Pan Y."/>
            <person name="Xia L."/>
            <person name="Li J."/>
            <person name="Zhao F."/>
            <person name="Cao W."/>
        </authorList>
    </citation>
    <scope>NUCLEOTIDE SEQUENCE</scope>
    <source>
        <strain evidence="2">Rsan-2018</strain>
        <tissue evidence="2">Larvae</tissue>
    </source>
</reference>
<feature type="region of interest" description="Disordered" evidence="1">
    <location>
        <begin position="18"/>
        <end position="68"/>
    </location>
</feature>
<reference evidence="2" key="1">
    <citation type="journal article" date="2020" name="Cell">
        <title>Large-Scale Comparative Analyses of Tick Genomes Elucidate Their Genetic Diversity and Vector Capacities.</title>
        <authorList>
            <consortium name="Tick Genome and Microbiome Consortium (TIGMIC)"/>
            <person name="Jia N."/>
            <person name="Wang J."/>
            <person name="Shi W."/>
            <person name="Du L."/>
            <person name="Sun Y."/>
            <person name="Zhan W."/>
            <person name="Jiang J.F."/>
            <person name="Wang Q."/>
            <person name="Zhang B."/>
            <person name="Ji P."/>
            <person name="Bell-Sakyi L."/>
            <person name="Cui X.M."/>
            <person name="Yuan T.T."/>
            <person name="Jiang B.G."/>
            <person name="Yang W.F."/>
            <person name="Lam T.T."/>
            <person name="Chang Q.C."/>
            <person name="Ding S.J."/>
            <person name="Wang X.J."/>
            <person name="Zhu J.G."/>
            <person name="Ruan X.D."/>
            <person name="Zhao L."/>
            <person name="Wei J.T."/>
            <person name="Ye R.Z."/>
            <person name="Que T.C."/>
            <person name="Du C.H."/>
            <person name="Zhou Y.H."/>
            <person name="Cheng J.X."/>
            <person name="Dai P.F."/>
            <person name="Guo W.B."/>
            <person name="Han X.H."/>
            <person name="Huang E.J."/>
            <person name="Li L.F."/>
            <person name="Wei W."/>
            <person name="Gao Y.C."/>
            <person name="Liu J.Z."/>
            <person name="Shao H.Z."/>
            <person name="Wang X."/>
            <person name="Wang C.C."/>
            <person name="Yang T.C."/>
            <person name="Huo Q.B."/>
            <person name="Li W."/>
            <person name="Chen H.Y."/>
            <person name="Chen S.E."/>
            <person name="Zhou L.G."/>
            <person name="Ni X.B."/>
            <person name="Tian J.H."/>
            <person name="Sheng Y."/>
            <person name="Liu T."/>
            <person name="Pan Y.S."/>
            <person name="Xia L.Y."/>
            <person name="Li J."/>
            <person name="Zhao F."/>
            <person name="Cao W.C."/>
        </authorList>
    </citation>
    <scope>NUCLEOTIDE SEQUENCE</scope>
    <source>
        <strain evidence="2">Rsan-2018</strain>
    </source>
</reference>
<evidence type="ECO:0000313" key="3">
    <source>
        <dbReference type="Proteomes" id="UP000821837"/>
    </source>
</evidence>
<dbReference type="EMBL" id="JABSTV010001252">
    <property type="protein sequence ID" value="KAH7946948.1"/>
    <property type="molecule type" value="Genomic_DNA"/>
</dbReference>
<dbReference type="VEuPathDB" id="VectorBase:RSAN_040045"/>
<comment type="caution">
    <text evidence="2">The sequence shown here is derived from an EMBL/GenBank/DDBJ whole genome shotgun (WGS) entry which is preliminary data.</text>
</comment>
<sequence length="319" mass="34120">MPSVTGLQNYAASSFNIPVLSPRSPCKPGQGAVAAVSDEGEDDLSDGMSDVSEDPSNVSAVEGTSTSRRDKRWNTTFNTISAAGLQPLFMPPEKDKNSSAIRGAICVDPVPSNIHPVHNEGRRKARAEAILGKIDSSSTALFGSLVNAATVVTGFTPEAEELAIAVALQERRRDVTTFSDSRTAIRSFSSGFVSAAAASIVNKTTADANEVEDPLTHIIWFPGPGPHGAHQLARELATRGGDRPSQTGRERGCMDIKDPLISFHEITSAHKLGRRLFPPPHPKLNKAQAVTLRQLQTETYITPAMLNRIDPDFTSLSAL</sequence>
<organism evidence="2 3">
    <name type="scientific">Rhipicephalus sanguineus</name>
    <name type="common">Brown dog tick</name>
    <name type="synonym">Ixodes sanguineus</name>
    <dbReference type="NCBI Taxonomy" id="34632"/>
    <lineage>
        <taxon>Eukaryota</taxon>
        <taxon>Metazoa</taxon>
        <taxon>Ecdysozoa</taxon>
        <taxon>Arthropoda</taxon>
        <taxon>Chelicerata</taxon>
        <taxon>Arachnida</taxon>
        <taxon>Acari</taxon>
        <taxon>Parasitiformes</taxon>
        <taxon>Ixodida</taxon>
        <taxon>Ixodoidea</taxon>
        <taxon>Ixodidae</taxon>
        <taxon>Rhipicephalinae</taxon>
        <taxon>Rhipicephalus</taxon>
        <taxon>Rhipicephalus</taxon>
    </lineage>
</organism>
<evidence type="ECO:0000256" key="1">
    <source>
        <dbReference type="SAM" id="MobiDB-lite"/>
    </source>
</evidence>
<dbReference type="AlphaFoldDB" id="A0A9D4STF1"/>
<evidence type="ECO:0000313" key="2">
    <source>
        <dbReference type="EMBL" id="KAH7946948.1"/>
    </source>
</evidence>
<accession>A0A9D4STF1</accession>
<dbReference type="Proteomes" id="UP000821837">
    <property type="component" value="Chromosome 6"/>
</dbReference>
<gene>
    <name evidence="2" type="ORF">HPB52_006206</name>
</gene>
<protein>
    <recommendedName>
        <fullName evidence="4">Tick transposon</fullName>
    </recommendedName>
</protein>
<name>A0A9D4STF1_RHISA</name>
<evidence type="ECO:0008006" key="4">
    <source>
        <dbReference type="Google" id="ProtNLM"/>
    </source>
</evidence>
<keyword evidence="3" id="KW-1185">Reference proteome</keyword>